<keyword evidence="1" id="KW-0863">Zinc-finger</keyword>
<dbReference type="GO" id="GO:0003676">
    <property type="term" value="F:nucleic acid binding"/>
    <property type="evidence" value="ECO:0007669"/>
    <property type="project" value="InterPro"/>
</dbReference>
<accession>A0A5N6LXK7</accession>
<comment type="caution">
    <text evidence="4">The sequence shown here is derived from an EMBL/GenBank/DDBJ whole genome shotgun (WGS) entry which is preliminary data.</text>
</comment>
<dbReference type="InterPro" id="IPR001878">
    <property type="entry name" value="Znf_CCHC"/>
</dbReference>
<dbReference type="PANTHER" id="PTHR34482">
    <property type="entry name" value="DNA DAMAGE-INDUCIBLE PROTEIN 1-LIKE"/>
    <property type="match status" value="1"/>
</dbReference>
<gene>
    <name evidence="4" type="ORF">E3N88_34260</name>
</gene>
<dbReference type="SUPFAM" id="SSF57756">
    <property type="entry name" value="Retrovirus zinc finger-like domains"/>
    <property type="match status" value="1"/>
</dbReference>
<feature type="domain" description="CCHC-type" evidence="3">
    <location>
        <begin position="357"/>
        <end position="372"/>
    </location>
</feature>
<feature type="region of interest" description="Disordered" evidence="2">
    <location>
        <begin position="1"/>
        <end position="34"/>
    </location>
</feature>
<sequence length="447" mass="50808">MAPVRGRGRPRRNARANNNEATGDAANVQLNERQRADMTNDFQRMLRDAIPMIVNEVNRANNNNRNDIGPEAGIAADDIIGGDHNHVEHIQNQVLVEEKYPRNCEYKTFKACNPPSFDGKKDAVSTFQWIHEMEAVIEISECREDQAVKFAAHSFVSEALYWWGIIKQARGTQVVAAMKWEEMKKLVLEQFCSQNELDKMEMNFMKLEAGNMTHREYTTKYNEMSRLVPDLVNTNEKRIRRYVQGLPSAIRKLIKPLAPKTFQSAVEISAGMYDEEYGEGGRPEGVKRKWEEFNEGGRKNEGRLKKKHKTGIKNNSCKKCGKTHGGECRQGSNRCYRCGRPDHFIQDCPKAKIGITCYNCGKIGHLSTECPERRKSITCFVCGEVGHTRTNCPKLIKNPEPLKMIPARGGQQPNTRGKAFALTNPNLKMEKISVSEIVKRGSDFKIR</sequence>
<dbReference type="OrthoDB" id="2272416at2759"/>
<reference evidence="4 5" key="1">
    <citation type="submission" date="2019-05" db="EMBL/GenBank/DDBJ databases">
        <title>Mikania micrantha, genome provides insights into the molecular mechanism of rapid growth.</title>
        <authorList>
            <person name="Liu B."/>
        </authorList>
    </citation>
    <scope>NUCLEOTIDE SEQUENCE [LARGE SCALE GENOMIC DNA]</scope>
    <source>
        <strain evidence="4">NLD-2019</strain>
        <tissue evidence="4">Leaf</tissue>
    </source>
</reference>
<keyword evidence="5" id="KW-1185">Reference proteome</keyword>
<evidence type="ECO:0000313" key="4">
    <source>
        <dbReference type="EMBL" id="KAD3066380.1"/>
    </source>
</evidence>
<name>A0A5N6LXK7_9ASTR</name>
<dbReference type="PANTHER" id="PTHR34482:SF36">
    <property type="entry name" value="RETROTRANSPOSON GAG DOMAIN-CONTAINING PROTEIN"/>
    <property type="match status" value="1"/>
</dbReference>
<dbReference type="Proteomes" id="UP000326396">
    <property type="component" value="Linkage Group LG7"/>
</dbReference>
<feature type="compositionally biased region" description="Basic residues" evidence="2">
    <location>
        <begin position="1"/>
        <end position="14"/>
    </location>
</feature>
<dbReference type="Pfam" id="PF00098">
    <property type="entry name" value="zf-CCHC"/>
    <property type="match status" value="3"/>
</dbReference>
<feature type="domain" description="CCHC-type" evidence="3">
    <location>
        <begin position="334"/>
        <end position="350"/>
    </location>
</feature>
<dbReference type="PROSITE" id="PS50158">
    <property type="entry name" value="ZF_CCHC"/>
    <property type="match status" value="3"/>
</dbReference>
<dbReference type="Gene3D" id="4.10.60.10">
    <property type="entry name" value="Zinc finger, CCHC-type"/>
    <property type="match status" value="3"/>
</dbReference>
<feature type="domain" description="CCHC-type" evidence="3">
    <location>
        <begin position="379"/>
        <end position="394"/>
    </location>
</feature>
<dbReference type="AlphaFoldDB" id="A0A5N6LXK7"/>
<keyword evidence="1" id="KW-0479">Metal-binding</keyword>
<keyword evidence="1" id="KW-0862">Zinc</keyword>
<evidence type="ECO:0000259" key="3">
    <source>
        <dbReference type="PROSITE" id="PS50158"/>
    </source>
</evidence>
<dbReference type="GO" id="GO:0008270">
    <property type="term" value="F:zinc ion binding"/>
    <property type="evidence" value="ECO:0007669"/>
    <property type="project" value="UniProtKB-KW"/>
</dbReference>
<dbReference type="InterPro" id="IPR045358">
    <property type="entry name" value="Ty3_capsid"/>
</dbReference>
<evidence type="ECO:0000256" key="1">
    <source>
        <dbReference type="PROSITE-ProRule" id="PRU00047"/>
    </source>
</evidence>
<dbReference type="EMBL" id="SZYD01000017">
    <property type="protein sequence ID" value="KAD3066380.1"/>
    <property type="molecule type" value="Genomic_DNA"/>
</dbReference>
<dbReference type="Pfam" id="PF19259">
    <property type="entry name" value="Ty3_capsid"/>
    <property type="match status" value="1"/>
</dbReference>
<evidence type="ECO:0000313" key="5">
    <source>
        <dbReference type="Proteomes" id="UP000326396"/>
    </source>
</evidence>
<dbReference type="InterPro" id="IPR036875">
    <property type="entry name" value="Znf_CCHC_sf"/>
</dbReference>
<evidence type="ECO:0000256" key="2">
    <source>
        <dbReference type="SAM" id="MobiDB-lite"/>
    </source>
</evidence>
<organism evidence="4 5">
    <name type="scientific">Mikania micrantha</name>
    <name type="common">bitter vine</name>
    <dbReference type="NCBI Taxonomy" id="192012"/>
    <lineage>
        <taxon>Eukaryota</taxon>
        <taxon>Viridiplantae</taxon>
        <taxon>Streptophyta</taxon>
        <taxon>Embryophyta</taxon>
        <taxon>Tracheophyta</taxon>
        <taxon>Spermatophyta</taxon>
        <taxon>Magnoliopsida</taxon>
        <taxon>eudicotyledons</taxon>
        <taxon>Gunneridae</taxon>
        <taxon>Pentapetalae</taxon>
        <taxon>asterids</taxon>
        <taxon>campanulids</taxon>
        <taxon>Asterales</taxon>
        <taxon>Asteraceae</taxon>
        <taxon>Asteroideae</taxon>
        <taxon>Heliantheae alliance</taxon>
        <taxon>Eupatorieae</taxon>
        <taxon>Mikania</taxon>
    </lineage>
</organism>
<protein>
    <recommendedName>
        <fullName evidence="3">CCHC-type domain-containing protein</fullName>
    </recommendedName>
</protein>
<proteinExistence type="predicted"/>
<dbReference type="SMART" id="SM00343">
    <property type="entry name" value="ZnF_C2HC"/>
    <property type="match status" value="3"/>
</dbReference>